<dbReference type="InterPro" id="IPR025983">
    <property type="entry name" value="Cys_rich_CPCC"/>
</dbReference>
<accession>C9YBS1</accession>
<dbReference type="AlphaFoldDB" id="C9YBS1"/>
<dbReference type="Pfam" id="PF14206">
    <property type="entry name" value="Cys_rich_CPCC"/>
    <property type="match status" value="1"/>
</dbReference>
<proteinExistence type="predicted"/>
<name>C9YBS1_CURXX</name>
<feature type="domain" description="Cysteine-rich CPCC" evidence="1">
    <location>
        <begin position="4"/>
        <end position="75"/>
    </location>
</feature>
<gene>
    <name evidence="2" type="ORF">Csp_A00170</name>
</gene>
<evidence type="ECO:0000313" key="2">
    <source>
        <dbReference type="EMBL" id="CBA27016.1"/>
    </source>
</evidence>
<evidence type="ECO:0000259" key="1">
    <source>
        <dbReference type="Pfam" id="PF14206"/>
    </source>
</evidence>
<dbReference type="EMBL" id="FN543104">
    <property type="protein sequence ID" value="CBA27016.1"/>
    <property type="molecule type" value="Genomic_DNA"/>
</dbReference>
<protein>
    <recommendedName>
        <fullName evidence="1">Cysteine-rich CPCC domain-containing protein</fullName>
    </recommendedName>
</protein>
<reference evidence="2" key="1">
    <citation type="journal article" date="2010" name="Nature">
        <title>The dynamic genome of Hydra.</title>
        <authorList>
            <person name="Chapman J.A."/>
            <person name="Kirkness E.F."/>
            <person name="Simakov O."/>
            <person name="Hampson S.E."/>
            <person name="Mitros T."/>
            <person name="Weinmaier T."/>
            <person name="Rattei T."/>
            <person name="Balasubramanian P.G."/>
            <person name="Borman J."/>
            <person name="Busam D."/>
            <person name="Disbennett K."/>
            <person name="Pfannkoch C."/>
            <person name="Sumin N."/>
            <person name="Sutton G."/>
            <person name="Viswanathan L."/>
            <person name="Walenz B."/>
            <person name="Goodstein D.M."/>
            <person name="Hellsten U."/>
            <person name="Kawashima T."/>
            <person name="Prochnik S.E."/>
            <person name="Putnam N.H."/>
            <person name="Shu S."/>
            <person name="Blumberg B."/>
            <person name="Dana C.E."/>
            <person name="Gee L."/>
            <person name="Kibler D.F."/>
            <person name="Law L."/>
            <person name="Lindgens D."/>
            <person name="Martinez D.E."/>
            <person name="Peng J."/>
            <person name="Wigge P.A."/>
            <person name="Bertulat B."/>
            <person name="Guder C."/>
            <person name="Nakamura Y."/>
            <person name="Ozbek S."/>
            <person name="Watanabe H."/>
            <person name="Khalturin K."/>
            <person name="Hemmrich G."/>
            <person name="Franke A."/>
            <person name="Augustin R."/>
            <person name="Fraune S."/>
            <person name="Hayakawa E."/>
            <person name="Hayakawa S."/>
            <person name="Hirose M."/>
            <person name="Hwang J."/>
            <person name="Ikeo K."/>
            <person name="Nishimiya-Fujisawa C."/>
            <person name="Ogura A."/>
            <person name="Takahashi T."/>
            <person name="Steinmetz P.R."/>
            <person name="Zhang X."/>
            <person name="Aufschnaiter R."/>
            <person name="Eder M.K."/>
            <person name="Gorny A.K."/>
            <person name="Salvenmoser W."/>
            <person name="Heimberg A.M."/>
            <person name="Wheeler B.M."/>
            <person name="Peterson K.J."/>
            <person name="Boettger A."/>
            <person name="Tischler P."/>
            <person name="Wolf A."/>
            <person name="Gojobori T."/>
            <person name="Remington K.A."/>
            <person name="Strausberg R.L."/>
            <person name="Venter J."/>
            <person name="Technau U."/>
            <person name="Hobmayer B."/>
            <person name="Bosch T.C."/>
            <person name="Holstein T.W."/>
            <person name="Fujisawa T."/>
            <person name="Bode H.R."/>
            <person name="David C.N."/>
            <person name="Rokhsar D.S."/>
            <person name="Steele R.E."/>
        </authorList>
    </citation>
    <scope>NUCLEOTIDE SEQUENCE</scope>
</reference>
<sequence>MKVPCPFCRSLTLDRRADDQICKVCFWHDDGQAGDEAELVWGGPNGSLSLTQARANYKAFGACEKRFLSNVRPPKP</sequence>
<organism evidence="2">
    <name type="scientific">Curvibacter symbiont subsp. Hydra magnipapillata</name>
    <dbReference type="NCBI Taxonomy" id="667019"/>
    <lineage>
        <taxon>Bacteria</taxon>
        <taxon>Pseudomonadati</taxon>
        <taxon>Pseudomonadota</taxon>
        <taxon>Betaproteobacteria</taxon>
        <taxon>Burkholderiales</taxon>
        <taxon>Comamonadaceae</taxon>
        <taxon>Curvibacter</taxon>
    </lineage>
</organism>